<dbReference type="Gene3D" id="1.10.10.10">
    <property type="entry name" value="Winged helix-like DNA-binding domain superfamily/Winged helix DNA-binding domain"/>
    <property type="match status" value="1"/>
</dbReference>
<dbReference type="InterPro" id="IPR001867">
    <property type="entry name" value="OmpR/PhoB-type_DNA-bd"/>
</dbReference>
<feature type="domain" description="Response regulatory" evidence="8">
    <location>
        <begin position="2"/>
        <end position="116"/>
    </location>
</feature>
<dbReference type="RefSeq" id="WP_068403151.1">
    <property type="nucleotide sequence ID" value="NZ_CP014504.1"/>
</dbReference>
<evidence type="ECO:0000256" key="5">
    <source>
        <dbReference type="ARBA" id="ARBA00023163"/>
    </source>
</evidence>
<dbReference type="GO" id="GO:0006355">
    <property type="term" value="P:regulation of DNA-templated transcription"/>
    <property type="evidence" value="ECO:0007669"/>
    <property type="project" value="InterPro"/>
</dbReference>
<keyword evidence="5" id="KW-0804">Transcription</keyword>
<protein>
    <submittedName>
        <fullName evidence="10">Transcriptional regulator</fullName>
    </submittedName>
</protein>
<gene>
    <name evidence="10" type="ORF">AY601_3409</name>
</gene>
<keyword evidence="2" id="KW-0902">Two-component regulatory system</keyword>
<evidence type="ECO:0000256" key="7">
    <source>
        <dbReference type="PROSITE-ProRule" id="PRU01091"/>
    </source>
</evidence>
<dbReference type="GO" id="GO:0005829">
    <property type="term" value="C:cytosol"/>
    <property type="evidence" value="ECO:0007669"/>
    <property type="project" value="TreeGrafter"/>
</dbReference>
<dbReference type="EMBL" id="CP014504">
    <property type="protein sequence ID" value="AMQ00275.1"/>
    <property type="molecule type" value="Genomic_DNA"/>
</dbReference>
<organism evidence="10 11">
    <name type="scientific">Pedobacter cryoconitis</name>
    <dbReference type="NCBI Taxonomy" id="188932"/>
    <lineage>
        <taxon>Bacteria</taxon>
        <taxon>Pseudomonadati</taxon>
        <taxon>Bacteroidota</taxon>
        <taxon>Sphingobacteriia</taxon>
        <taxon>Sphingobacteriales</taxon>
        <taxon>Sphingobacteriaceae</taxon>
        <taxon>Pedobacter</taxon>
    </lineage>
</organism>
<dbReference type="PANTHER" id="PTHR48111">
    <property type="entry name" value="REGULATOR OF RPOS"/>
    <property type="match status" value="1"/>
</dbReference>
<dbReference type="FunFam" id="1.10.10.10:FF:000005">
    <property type="entry name" value="Two-component system response regulator"/>
    <property type="match status" value="1"/>
</dbReference>
<dbReference type="GO" id="GO:0000156">
    <property type="term" value="F:phosphorelay response regulator activity"/>
    <property type="evidence" value="ECO:0007669"/>
    <property type="project" value="TreeGrafter"/>
</dbReference>
<evidence type="ECO:0000256" key="4">
    <source>
        <dbReference type="ARBA" id="ARBA00023125"/>
    </source>
</evidence>
<dbReference type="SUPFAM" id="SSF52172">
    <property type="entry name" value="CheY-like"/>
    <property type="match status" value="1"/>
</dbReference>
<dbReference type="PROSITE" id="PS50110">
    <property type="entry name" value="RESPONSE_REGULATORY"/>
    <property type="match status" value="1"/>
</dbReference>
<dbReference type="Pfam" id="PF00486">
    <property type="entry name" value="Trans_reg_C"/>
    <property type="match status" value="1"/>
</dbReference>
<dbReference type="Proteomes" id="UP000071561">
    <property type="component" value="Chromosome"/>
</dbReference>
<evidence type="ECO:0000256" key="2">
    <source>
        <dbReference type="ARBA" id="ARBA00023012"/>
    </source>
</evidence>
<dbReference type="PANTHER" id="PTHR48111:SF22">
    <property type="entry name" value="REGULATOR OF RPOS"/>
    <property type="match status" value="1"/>
</dbReference>
<dbReference type="CDD" id="cd00383">
    <property type="entry name" value="trans_reg_C"/>
    <property type="match status" value="1"/>
</dbReference>
<dbReference type="InterPro" id="IPR011006">
    <property type="entry name" value="CheY-like_superfamily"/>
</dbReference>
<evidence type="ECO:0000256" key="1">
    <source>
        <dbReference type="ARBA" id="ARBA00022553"/>
    </source>
</evidence>
<feature type="modified residue" description="4-aspartylphosphate" evidence="6">
    <location>
        <position position="51"/>
    </location>
</feature>
<dbReference type="KEGG" id="pcm:AY601_3409"/>
<feature type="domain" description="OmpR/PhoB-type" evidence="9">
    <location>
        <begin position="126"/>
        <end position="224"/>
    </location>
</feature>
<dbReference type="InterPro" id="IPR001789">
    <property type="entry name" value="Sig_transdc_resp-reg_receiver"/>
</dbReference>
<feature type="DNA-binding region" description="OmpR/PhoB-type" evidence="7">
    <location>
        <begin position="126"/>
        <end position="224"/>
    </location>
</feature>
<sequence length="228" mass="25415">MKLLIVEDEPNVVSVLKRGLSSEGFELSVAPDGFIALEMVSAHSFALIILDIMLPGINGLDLCKQIKKNYPQIPIIMLTALSSTENIVTGLDNGADDYLVKPFKIAELSARIRMLLRRHSGLQQADEIITVGDLQINISGKTVTRADQEITLTATEYRLLQFFARNKNKTLSRIDILENVWDIDFNMGTNVVDVYVNYLRKKIDKGFSTTLLHTVVGLGYLLKEKSSS</sequence>
<accession>A0A127VG13</accession>
<evidence type="ECO:0000256" key="6">
    <source>
        <dbReference type="PROSITE-ProRule" id="PRU00169"/>
    </source>
</evidence>
<evidence type="ECO:0000313" key="11">
    <source>
        <dbReference type="Proteomes" id="UP000071561"/>
    </source>
</evidence>
<dbReference type="Gene3D" id="3.40.50.2300">
    <property type="match status" value="1"/>
</dbReference>
<keyword evidence="4 7" id="KW-0238">DNA-binding</keyword>
<dbReference type="GO" id="GO:0032993">
    <property type="term" value="C:protein-DNA complex"/>
    <property type="evidence" value="ECO:0007669"/>
    <property type="project" value="TreeGrafter"/>
</dbReference>
<keyword evidence="3" id="KW-0805">Transcription regulation</keyword>
<dbReference type="AlphaFoldDB" id="A0A127VG13"/>
<dbReference type="InterPro" id="IPR036388">
    <property type="entry name" value="WH-like_DNA-bd_sf"/>
</dbReference>
<dbReference type="SMART" id="SM00448">
    <property type="entry name" value="REC"/>
    <property type="match status" value="1"/>
</dbReference>
<dbReference type="OrthoDB" id="9790442at2"/>
<keyword evidence="11" id="KW-1185">Reference proteome</keyword>
<name>A0A127VG13_9SPHI</name>
<dbReference type="Pfam" id="PF00072">
    <property type="entry name" value="Response_reg"/>
    <property type="match status" value="1"/>
</dbReference>
<evidence type="ECO:0000256" key="3">
    <source>
        <dbReference type="ARBA" id="ARBA00023015"/>
    </source>
</evidence>
<dbReference type="CDD" id="cd17574">
    <property type="entry name" value="REC_OmpR"/>
    <property type="match status" value="1"/>
</dbReference>
<dbReference type="FunFam" id="3.40.50.2300:FF:000001">
    <property type="entry name" value="DNA-binding response regulator PhoB"/>
    <property type="match status" value="1"/>
</dbReference>
<dbReference type="InterPro" id="IPR039420">
    <property type="entry name" value="WalR-like"/>
</dbReference>
<dbReference type="Gene3D" id="6.10.250.690">
    <property type="match status" value="1"/>
</dbReference>
<evidence type="ECO:0000259" key="8">
    <source>
        <dbReference type="PROSITE" id="PS50110"/>
    </source>
</evidence>
<dbReference type="GO" id="GO:0000976">
    <property type="term" value="F:transcription cis-regulatory region binding"/>
    <property type="evidence" value="ECO:0007669"/>
    <property type="project" value="TreeGrafter"/>
</dbReference>
<evidence type="ECO:0000313" key="10">
    <source>
        <dbReference type="EMBL" id="AMQ00275.1"/>
    </source>
</evidence>
<dbReference type="PROSITE" id="PS51755">
    <property type="entry name" value="OMPR_PHOB"/>
    <property type="match status" value="1"/>
</dbReference>
<dbReference type="PATRIC" id="fig|188932.3.peg.3547"/>
<keyword evidence="1 6" id="KW-0597">Phosphoprotein</keyword>
<evidence type="ECO:0000259" key="9">
    <source>
        <dbReference type="PROSITE" id="PS51755"/>
    </source>
</evidence>
<proteinExistence type="predicted"/>
<dbReference type="SMART" id="SM00862">
    <property type="entry name" value="Trans_reg_C"/>
    <property type="match status" value="1"/>
</dbReference>
<reference evidence="10 11" key="1">
    <citation type="submission" date="2016-03" db="EMBL/GenBank/DDBJ databases">
        <title>Complete genome sequence of Pedobacter cryoconitis PAMC 27485.</title>
        <authorList>
            <person name="Lee J."/>
            <person name="Kim O.-S."/>
        </authorList>
    </citation>
    <scope>NUCLEOTIDE SEQUENCE [LARGE SCALE GENOMIC DNA]</scope>
    <source>
        <strain evidence="10 11">PAMC 27485</strain>
    </source>
</reference>